<comment type="caution">
    <text evidence="1">The sequence shown here is derived from an EMBL/GenBank/DDBJ whole genome shotgun (WGS) entry which is preliminary data.</text>
</comment>
<organism evidence="1 2">
    <name type="scientific">Seonamhaeicola maritimus</name>
    <dbReference type="NCBI Taxonomy" id="2591822"/>
    <lineage>
        <taxon>Bacteria</taxon>
        <taxon>Pseudomonadati</taxon>
        <taxon>Bacteroidota</taxon>
        <taxon>Flavobacteriia</taxon>
        <taxon>Flavobacteriales</taxon>
        <taxon>Flavobacteriaceae</taxon>
    </lineage>
</organism>
<name>A0A5C7GMM1_9FLAO</name>
<proteinExistence type="predicted"/>
<dbReference type="AlphaFoldDB" id="A0A5C7GMM1"/>
<evidence type="ECO:0000313" key="2">
    <source>
        <dbReference type="Proteomes" id="UP000321080"/>
    </source>
</evidence>
<dbReference type="Proteomes" id="UP000321080">
    <property type="component" value="Unassembled WGS sequence"/>
</dbReference>
<dbReference type="EMBL" id="VRKQ01000008">
    <property type="protein sequence ID" value="TXG39181.1"/>
    <property type="molecule type" value="Genomic_DNA"/>
</dbReference>
<keyword evidence="2" id="KW-1185">Reference proteome</keyword>
<protein>
    <submittedName>
        <fullName evidence="1">Uncharacterized protein</fullName>
    </submittedName>
</protein>
<reference evidence="1 2" key="1">
    <citation type="submission" date="2019-08" db="EMBL/GenBank/DDBJ databases">
        <title>Seonamhaeicola sediminis sp. nov., isolated from marine sediment.</title>
        <authorList>
            <person name="Cao W.R."/>
        </authorList>
    </citation>
    <scope>NUCLEOTIDE SEQUENCE [LARGE SCALE GENOMIC DNA]</scope>
    <source>
        <strain evidence="1 2">1505</strain>
    </source>
</reference>
<dbReference type="RefSeq" id="WP_147766660.1">
    <property type="nucleotide sequence ID" value="NZ_VRKQ01000008.1"/>
</dbReference>
<evidence type="ECO:0000313" key="1">
    <source>
        <dbReference type="EMBL" id="TXG39181.1"/>
    </source>
</evidence>
<sequence>MKLKKSLIIAIAITLIATIAWETYWRSKGFHPTLNDEKALWAMTRSEVESTTKDDVVILGSSRAYFDIQVDQWKKSTGKVPLQLASTGSSPLPTFHDIVNNTDFNGTVIVGVTPGLFFSTTFPKAFPWERPQSKVDHYFDGTYAQRSNFLLSVPLQQNLVLMSADEEEWADDLDLKSLLRNVHWGERTPPPAQPPFYNFADVSIPRNMSMMPRTVTDTAFANSIIKVWHFFGKGAPPPDKNATTEFFMKDVEKFKNKGGNLILVRPPSSGGVRMGEKMGLPREKFWDSLVNVAKVKSYHFEDYDQLKNLTCPEESHLSLEDANYFTKELVRILKEDNALTNQKPN</sequence>
<accession>A0A5C7GMM1</accession>
<dbReference type="OrthoDB" id="581689at2"/>
<gene>
    <name evidence="1" type="ORF">FUA22_04705</name>
</gene>